<evidence type="ECO:0000313" key="9">
    <source>
        <dbReference type="Proteomes" id="UP001182556"/>
    </source>
</evidence>
<gene>
    <name evidence="8" type="ORF">DB88DRAFT_508750</name>
</gene>
<dbReference type="GO" id="GO:0006364">
    <property type="term" value="P:rRNA processing"/>
    <property type="evidence" value="ECO:0007669"/>
    <property type="project" value="UniProtKB-KW"/>
</dbReference>
<dbReference type="InterPro" id="IPR050080">
    <property type="entry name" value="RNase_PH"/>
</dbReference>
<dbReference type="AlphaFoldDB" id="A0AAD9L812"/>
<dbReference type="GO" id="GO:0005730">
    <property type="term" value="C:nucleolus"/>
    <property type="evidence" value="ECO:0007669"/>
    <property type="project" value="TreeGrafter"/>
</dbReference>
<dbReference type="GO" id="GO:0071051">
    <property type="term" value="P:poly(A)-dependent snoRNA 3'-end processing"/>
    <property type="evidence" value="ECO:0007669"/>
    <property type="project" value="TreeGrafter"/>
</dbReference>
<dbReference type="PANTHER" id="PTHR11953:SF1">
    <property type="entry name" value="EXOSOME COMPLEX COMPONENT RRP46"/>
    <property type="match status" value="1"/>
</dbReference>
<evidence type="ECO:0000256" key="6">
    <source>
        <dbReference type="SAM" id="MobiDB-lite"/>
    </source>
</evidence>
<proteinExistence type="inferred from homology"/>
<keyword evidence="4" id="KW-0271">Exosome</keyword>
<evidence type="ECO:0000256" key="3">
    <source>
        <dbReference type="ARBA" id="ARBA00022552"/>
    </source>
</evidence>
<keyword evidence="5" id="KW-0539">Nucleus</keyword>
<keyword evidence="3" id="KW-0698">rRNA processing</keyword>
<dbReference type="Gene3D" id="3.30.230.70">
    <property type="entry name" value="GHMP Kinase, N-terminal domain"/>
    <property type="match status" value="1"/>
</dbReference>
<dbReference type="GO" id="GO:0000177">
    <property type="term" value="C:cytoplasmic exosome (RNase complex)"/>
    <property type="evidence" value="ECO:0007669"/>
    <property type="project" value="TreeGrafter"/>
</dbReference>
<keyword evidence="9" id="KW-1185">Reference proteome</keyword>
<dbReference type="SUPFAM" id="SSF54211">
    <property type="entry name" value="Ribosomal protein S5 domain 2-like"/>
    <property type="match status" value="1"/>
</dbReference>
<protein>
    <recommendedName>
        <fullName evidence="7">Exoribonuclease phosphorolytic domain-containing protein</fullName>
    </recommendedName>
</protein>
<dbReference type="GO" id="GO:0016075">
    <property type="term" value="P:rRNA catabolic process"/>
    <property type="evidence" value="ECO:0007669"/>
    <property type="project" value="TreeGrafter"/>
</dbReference>
<evidence type="ECO:0000256" key="5">
    <source>
        <dbReference type="ARBA" id="ARBA00023242"/>
    </source>
</evidence>
<evidence type="ECO:0000259" key="7">
    <source>
        <dbReference type="Pfam" id="PF01138"/>
    </source>
</evidence>
<reference evidence="8" key="1">
    <citation type="submission" date="2023-02" db="EMBL/GenBank/DDBJ databases">
        <title>Identification and recombinant expression of a fungal hydrolase from Papiliotrema laurentii that hydrolyzes apple cutin and clears colloidal polyester polyurethane.</title>
        <authorList>
            <consortium name="DOE Joint Genome Institute"/>
            <person name="Roman V.A."/>
            <person name="Bojanowski C."/>
            <person name="Crable B.R."/>
            <person name="Wagner D.N."/>
            <person name="Hung C.S."/>
            <person name="Nadeau L.J."/>
            <person name="Schratz L."/>
            <person name="Haridas S."/>
            <person name="Pangilinan J."/>
            <person name="Lipzen A."/>
            <person name="Na H."/>
            <person name="Yan M."/>
            <person name="Ng V."/>
            <person name="Grigoriev I.V."/>
            <person name="Spatafora J.W."/>
            <person name="Barlow D."/>
            <person name="Biffinger J."/>
            <person name="Kelley-Loughnane N."/>
            <person name="Varaljay V.A."/>
            <person name="Crookes-Goodson W.J."/>
        </authorList>
    </citation>
    <scope>NUCLEOTIDE SEQUENCE</scope>
    <source>
        <strain evidence="8">5307AH</strain>
    </source>
</reference>
<comment type="subcellular location">
    <subcellularLocation>
        <location evidence="1">Nucleus</location>
    </subcellularLocation>
</comment>
<dbReference type="GO" id="GO:0003723">
    <property type="term" value="F:RNA binding"/>
    <property type="evidence" value="ECO:0007669"/>
    <property type="project" value="TreeGrafter"/>
</dbReference>
<comment type="similarity">
    <text evidence="2">Belongs to the RNase PH family.</text>
</comment>
<comment type="caution">
    <text evidence="8">The sequence shown here is derived from an EMBL/GenBank/DDBJ whole genome shotgun (WGS) entry which is preliminary data.</text>
</comment>
<dbReference type="Pfam" id="PF01138">
    <property type="entry name" value="RNase_PH"/>
    <property type="match status" value="1"/>
</dbReference>
<evidence type="ECO:0000256" key="4">
    <source>
        <dbReference type="ARBA" id="ARBA00022835"/>
    </source>
</evidence>
<dbReference type="GO" id="GO:0071028">
    <property type="term" value="P:nuclear mRNA surveillance"/>
    <property type="evidence" value="ECO:0007669"/>
    <property type="project" value="TreeGrafter"/>
</dbReference>
<sequence>MATTRSDGRKSSEVRELRASLGQLDRADGSAQFGFGGTAALASVAGPIEAGLREELPDKATLKILHRPLEGVGATPSKALVNTLQAVFPPLLHLGQHPRSLIQLVIQSLSPDPSTKTVSPTTSQTSWPPESFPATSSSAPLSGSFFSARAAALNAASLAFLDSASVGMRAVPIAVALAHLPQGTVVDPTMEEEEGAVSRHVFGWAFGAGISTESRGEMEVDEEVESELVWAESEGQFSQSEYETALSASRRAALDILQFYRTTLGEHLALKLKLRVDKQ</sequence>
<dbReference type="InterPro" id="IPR036345">
    <property type="entry name" value="ExoRNase_PH_dom2_sf"/>
</dbReference>
<dbReference type="InterPro" id="IPR027408">
    <property type="entry name" value="PNPase/RNase_PH_dom_sf"/>
</dbReference>
<accession>A0AAD9L812</accession>
<dbReference type="Proteomes" id="UP001182556">
    <property type="component" value="Unassembled WGS sequence"/>
</dbReference>
<dbReference type="SUPFAM" id="SSF55666">
    <property type="entry name" value="Ribonuclease PH domain 2-like"/>
    <property type="match status" value="1"/>
</dbReference>
<name>A0AAD9L812_PAPLA</name>
<dbReference type="InterPro" id="IPR001247">
    <property type="entry name" value="ExoRNase_PH_dom1"/>
</dbReference>
<dbReference type="GO" id="GO:0034475">
    <property type="term" value="P:U4 snRNA 3'-end processing"/>
    <property type="evidence" value="ECO:0007669"/>
    <property type="project" value="TreeGrafter"/>
</dbReference>
<dbReference type="InterPro" id="IPR020568">
    <property type="entry name" value="Ribosomal_Su5_D2-typ_SF"/>
</dbReference>
<organism evidence="8 9">
    <name type="scientific">Papiliotrema laurentii</name>
    <name type="common">Cryptococcus laurentii</name>
    <dbReference type="NCBI Taxonomy" id="5418"/>
    <lineage>
        <taxon>Eukaryota</taxon>
        <taxon>Fungi</taxon>
        <taxon>Dikarya</taxon>
        <taxon>Basidiomycota</taxon>
        <taxon>Agaricomycotina</taxon>
        <taxon>Tremellomycetes</taxon>
        <taxon>Tremellales</taxon>
        <taxon>Rhynchogastremaceae</taxon>
        <taxon>Papiliotrema</taxon>
    </lineage>
</organism>
<evidence type="ECO:0000256" key="2">
    <source>
        <dbReference type="ARBA" id="ARBA00006678"/>
    </source>
</evidence>
<dbReference type="PANTHER" id="PTHR11953">
    <property type="entry name" value="EXOSOME COMPLEX COMPONENT"/>
    <property type="match status" value="1"/>
</dbReference>
<dbReference type="EMBL" id="JAODAN010000002">
    <property type="protein sequence ID" value="KAK1926660.1"/>
    <property type="molecule type" value="Genomic_DNA"/>
</dbReference>
<dbReference type="GO" id="GO:0000176">
    <property type="term" value="C:nuclear exosome (RNase complex)"/>
    <property type="evidence" value="ECO:0007669"/>
    <property type="project" value="TreeGrafter"/>
</dbReference>
<feature type="compositionally biased region" description="Polar residues" evidence="6">
    <location>
        <begin position="112"/>
        <end position="128"/>
    </location>
</feature>
<evidence type="ECO:0000256" key="1">
    <source>
        <dbReference type="ARBA" id="ARBA00004123"/>
    </source>
</evidence>
<evidence type="ECO:0000313" key="8">
    <source>
        <dbReference type="EMBL" id="KAK1926660.1"/>
    </source>
</evidence>
<feature type="region of interest" description="Disordered" evidence="6">
    <location>
        <begin position="112"/>
        <end position="135"/>
    </location>
</feature>
<feature type="domain" description="Exoribonuclease phosphorolytic" evidence="7">
    <location>
        <begin position="13"/>
        <end position="163"/>
    </location>
</feature>